<sequence length="233" mass="25646">MNILITGATKGIGKAIALNMAAEGHNLAICARDPHELEKFKTELHKAHPHIKVFIKAIDCAIKNEVLAFADEALLHLKKIDALINSVGVFKPSFILDEDESNLDLHMKTNVYAPYYLYKKLAPLMKERGFGYIFNICSVASIETIANAGSYCVTKAAMLSLNNIMRAEMMEHDVKVTAILPGSTLTNSWQGTSISKDEFIQPEDVAHTISQIIKMSKGANVDQVVIKPIHGQV</sequence>
<dbReference type="PANTHER" id="PTHR44196:SF1">
    <property type="entry name" value="DEHYDROGENASE_REDUCTASE SDR FAMILY MEMBER 7B"/>
    <property type="match status" value="1"/>
</dbReference>
<dbReference type="RefSeq" id="WP_200584932.1">
    <property type="nucleotide sequence ID" value="NZ_JAEHFY010000005.1"/>
</dbReference>
<comment type="caution">
    <text evidence="4">The sequence shown here is derived from an EMBL/GenBank/DDBJ whole genome shotgun (WGS) entry which is preliminary data.</text>
</comment>
<dbReference type="PANTHER" id="PTHR44196">
    <property type="entry name" value="DEHYDROGENASE/REDUCTASE SDR FAMILY MEMBER 7B"/>
    <property type="match status" value="1"/>
</dbReference>
<dbReference type="InterPro" id="IPR020904">
    <property type="entry name" value="Sc_DH/Rdtase_CS"/>
</dbReference>
<keyword evidence="5" id="KW-1185">Reference proteome</keyword>
<dbReference type="InterPro" id="IPR002347">
    <property type="entry name" value="SDR_fam"/>
</dbReference>
<evidence type="ECO:0000256" key="1">
    <source>
        <dbReference type="ARBA" id="ARBA00006484"/>
    </source>
</evidence>
<dbReference type="PRINTS" id="PR00080">
    <property type="entry name" value="SDRFAMILY"/>
</dbReference>
<comment type="similarity">
    <text evidence="1 3">Belongs to the short-chain dehydrogenases/reductases (SDR) family.</text>
</comment>
<dbReference type="SUPFAM" id="SSF51735">
    <property type="entry name" value="NAD(P)-binding Rossmann-fold domains"/>
    <property type="match status" value="1"/>
</dbReference>
<evidence type="ECO:0000256" key="3">
    <source>
        <dbReference type="RuleBase" id="RU000363"/>
    </source>
</evidence>
<organism evidence="4 5">
    <name type="scientific">Pedobacter segetis</name>
    <dbReference type="NCBI Taxonomy" id="2793069"/>
    <lineage>
        <taxon>Bacteria</taxon>
        <taxon>Pseudomonadati</taxon>
        <taxon>Bacteroidota</taxon>
        <taxon>Sphingobacteriia</taxon>
        <taxon>Sphingobacteriales</taxon>
        <taxon>Sphingobacteriaceae</taxon>
        <taxon>Pedobacter</taxon>
    </lineage>
</organism>
<name>A0ABS1BGZ6_9SPHI</name>
<evidence type="ECO:0000313" key="4">
    <source>
        <dbReference type="EMBL" id="MBK0382145.1"/>
    </source>
</evidence>
<dbReference type="PRINTS" id="PR00081">
    <property type="entry name" value="GDHRDH"/>
</dbReference>
<dbReference type="Proteomes" id="UP000660024">
    <property type="component" value="Unassembled WGS sequence"/>
</dbReference>
<accession>A0ABS1BGZ6</accession>
<dbReference type="EMBL" id="JAEHFY010000005">
    <property type="protein sequence ID" value="MBK0382145.1"/>
    <property type="molecule type" value="Genomic_DNA"/>
</dbReference>
<keyword evidence="2" id="KW-0560">Oxidoreductase</keyword>
<gene>
    <name evidence="4" type="ORF">I5M32_04160</name>
</gene>
<evidence type="ECO:0000256" key="2">
    <source>
        <dbReference type="ARBA" id="ARBA00023002"/>
    </source>
</evidence>
<dbReference type="PROSITE" id="PS00061">
    <property type="entry name" value="ADH_SHORT"/>
    <property type="match status" value="1"/>
</dbReference>
<dbReference type="Pfam" id="PF00106">
    <property type="entry name" value="adh_short"/>
    <property type="match status" value="1"/>
</dbReference>
<dbReference type="CDD" id="cd05233">
    <property type="entry name" value="SDR_c"/>
    <property type="match status" value="1"/>
</dbReference>
<dbReference type="InterPro" id="IPR036291">
    <property type="entry name" value="NAD(P)-bd_dom_sf"/>
</dbReference>
<reference evidence="4 5" key="1">
    <citation type="submission" date="2020-12" db="EMBL/GenBank/DDBJ databases">
        <title>Bacterial novel species Pedobacter sp. SD-b isolated from soil.</title>
        <authorList>
            <person name="Jung H.-Y."/>
        </authorList>
    </citation>
    <scope>NUCLEOTIDE SEQUENCE [LARGE SCALE GENOMIC DNA]</scope>
    <source>
        <strain evidence="4 5">SD-b</strain>
    </source>
</reference>
<evidence type="ECO:0000313" key="5">
    <source>
        <dbReference type="Proteomes" id="UP000660024"/>
    </source>
</evidence>
<protein>
    <submittedName>
        <fullName evidence="4">SDR family oxidoreductase</fullName>
    </submittedName>
</protein>
<proteinExistence type="inferred from homology"/>
<dbReference type="Gene3D" id="3.40.50.720">
    <property type="entry name" value="NAD(P)-binding Rossmann-like Domain"/>
    <property type="match status" value="1"/>
</dbReference>